<evidence type="ECO:0000313" key="2">
    <source>
        <dbReference type="Proteomes" id="UP000434957"/>
    </source>
</evidence>
<proteinExistence type="predicted"/>
<organism evidence="1 2">
    <name type="scientific">Phytophthora rubi</name>
    <dbReference type="NCBI Taxonomy" id="129364"/>
    <lineage>
        <taxon>Eukaryota</taxon>
        <taxon>Sar</taxon>
        <taxon>Stramenopiles</taxon>
        <taxon>Oomycota</taxon>
        <taxon>Peronosporomycetes</taxon>
        <taxon>Peronosporales</taxon>
        <taxon>Peronosporaceae</taxon>
        <taxon>Phytophthora</taxon>
    </lineage>
</organism>
<dbReference type="AlphaFoldDB" id="A0A6A4F1K5"/>
<dbReference type="EMBL" id="QXFT01000704">
    <property type="protein sequence ID" value="KAE9337505.1"/>
    <property type="molecule type" value="Genomic_DNA"/>
</dbReference>
<accession>A0A6A4F1K5</accession>
<keyword evidence="2" id="KW-1185">Reference proteome</keyword>
<protein>
    <submittedName>
        <fullName evidence="1">Uncharacterized protein</fullName>
    </submittedName>
</protein>
<name>A0A6A4F1K5_9STRA</name>
<comment type="caution">
    <text evidence="1">The sequence shown here is derived from an EMBL/GenBank/DDBJ whole genome shotgun (WGS) entry which is preliminary data.</text>
</comment>
<dbReference type="Proteomes" id="UP000434957">
    <property type="component" value="Unassembled WGS sequence"/>
</dbReference>
<gene>
    <name evidence="1" type="ORF">PR003_g11982</name>
</gene>
<evidence type="ECO:0000313" key="1">
    <source>
        <dbReference type="EMBL" id="KAE9337505.1"/>
    </source>
</evidence>
<sequence length="280" mass="30945">MAEMEAIVDSIADLTRVELQRNTLVASELIVLLKFSENVCTAAFFVCEFDAPRTTNGTVVSPLRGPSYEYERVGVNLYCLHERATRAANLGCDPRNRDDVAAGPPNQVLRRIAPKSYADAYHEEKEAAEEALGIKEVVAAGHEMPGNAHREVFCALNGALSVAVRDEAVSSAANLDLVPSIDDEKIICGAPIKPTTLEAMPTSTLHERCRTSTFSFYRGFGTRLVGAESTGGFVMSNLRTRTDNQRAEMQVLLKHNRAEVRRMERERGGIMDQEVDHRNY</sequence>
<reference evidence="1 2" key="1">
    <citation type="submission" date="2018-08" db="EMBL/GenBank/DDBJ databases">
        <title>Genomic investigation of the strawberry pathogen Phytophthora fragariae indicates pathogenicity is determined by transcriptional variation in three key races.</title>
        <authorList>
            <person name="Adams T.M."/>
            <person name="Armitage A.D."/>
            <person name="Sobczyk M.K."/>
            <person name="Bates H.J."/>
            <person name="Dunwell J.M."/>
            <person name="Nellist C.F."/>
            <person name="Harrison R.J."/>
        </authorList>
    </citation>
    <scope>NUCLEOTIDE SEQUENCE [LARGE SCALE GENOMIC DNA]</scope>
    <source>
        <strain evidence="1 2">SCRP333</strain>
    </source>
</reference>